<dbReference type="Proteomes" id="UP001174936">
    <property type="component" value="Unassembled WGS sequence"/>
</dbReference>
<evidence type="ECO:0000313" key="4">
    <source>
        <dbReference type="Proteomes" id="UP001174936"/>
    </source>
</evidence>
<keyword evidence="1" id="KW-0732">Signal</keyword>
<reference evidence="3" key="1">
    <citation type="submission" date="2023-06" db="EMBL/GenBank/DDBJ databases">
        <title>Genome-scale phylogeny and comparative genomics of the fungal order Sordariales.</title>
        <authorList>
            <consortium name="Lawrence Berkeley National Laboratory"/>
            <person name="Hensen N."/>
            <person name="Bonometti L."/>
            <person name="Westerberg I."/>
            <person name="Brannstrom I.O."/>
            <person name="Guillou S."/>
            <person name="Cros-Aarteil S."/>
            <person name="Calhoun S."/>
            <person name="Haridas S."/>
            <person name="Kuo A."/>
            <person name="Mondo S."/>
            <person name="Pangilinan J."/>
            <person name="Riley R."/>
            <person name="Labutti K."/>
            <person name="Andreopoulos B."/>
            <person name="Lipzen A."/>
            <person name="Chen C."/>
            <person name="Yanf M."/>
            <person name="Daum C."/>
            <person name="Ng V."/>
            <person name="Clum A."/>
            <person name="Steindorff A."/>
            <person name="Ohm R."/>
            <person name="Martin F."/>
            <person name="Silar P."/>
            <person name="Natvig D."/>
            <person name="Lalanne C."/>
            <person name="Gautier V."/>
            <person name="Ament-Velasquez S.L."/>
            <person name="Kruys A."/>
            <person name="Hutchinson M.I."/>
            <person name="Powell A.J."/>
            <person name="Barry K."/>
            <person name="Miller A.N."/>
            <person name="Grigoriev I.V."/>
            <person name="Debuchy R."/>
            <person name="Gladieux P."/>
            <person name="Thoren M.H."/>
            <person name="Johannesson H."/>
        </authorList>
    </citation>
    <scope>NUCLEOTIDE SEQUENCE</scope>
    <source>
        <strain evidence="3">SMH2532-1</strain>
    </source>
</reference>
<feature type="signal peptide" evidence="1">
    <location>
        <begin position="1"/>
        <end position="19"/>
    </location>
</feature>
<feature type="chain" id="PRO_5041426582" description="DUF7735 domain-containing protein" evidence="1">
    <location>
        <begin position="20"/>
        <end position="159"/>
    </location>
</feature>
<dbReference type="Pfam" id="PF24870">
    <property type="entry name" value="DUF7735"/>
    <property type="match status" value="1"/>
</dbReference>
<dbReference type="InterPro" id="IPR056637">
    <property type="entry name" value="DUF7735"/>
</dbReference>
<keyword evidence="4" id="KW-1185">Reference proteome</keyword>
<evidence type="ECO:0000313" key="3">
    <source>
        <dbReference type="EMBL" id="KAK0644070.1"/>
    </source>
</evidence>
<comment type="caution">
    <text evidence="3">The sequence shown here is derived from an EMBL/GenBank/DDBJ whole genome shotgun (WGS) entry which is preliminary data.</text>
</comment>
<dbReference type="EMBL" id="JAULSV010000005">
    <property type="protein sequence ID" value="KAK0644070.1"/>
    <property type="molecule type" value="Genomic_DNA"/>
</dbReference>
<gene>
    <name evidence="3" type="ORF">B0T16DRAFT_392481</name>
</gene>
<organism evidence="3 4">
    <name type="scientific">Cercophora newfieldiana</name>
    <dbReference type="NCBI Taxonomy" id="92897"/>
    <lineage>
        <taxon>Eukaryota</taxon>
        <taxon>Fungi</taxon>
        <taxon>Dikarya</taxon>
        <taxon>Ascomycota</taxon>
        <taxon>Pezizomycotina</taxon>
        <taxon>Sordariomycetes</taxon>
        <taxon>Sordariomycetidae</taxon>
        <taxon>Sordariales</taxon>
        <taxon>Lasiosphaeriaceae</taxon>
        <taxon>Cercophora</taxon>
    </lineage>
</organism>
<proteinExistence type="predicted"/>
<feature type="domain" description="DUF7735" evidence="2">
    <location>
        <begin position="46"/>
        <end position="137"/>
    </location>
</feature>
<dbReference type="AlphaFoldDB" id="A0AA39Y3Y3"/>
<name>A0AA39Y3Y3_9PEZI</name>
<evidence type="ECO:0000259" key="2">
    <source>
        <dbReference type="Pfam" id="PF24870"/>
    </source>
</evidence>
<accession>A0AA39Y3Y3</accession>
<sequence length="159" mass="16585">MKSPGVITTISLLATAITATRNDTPQSAGGLEARQQSDLAAIVAAATTSCARTSITPYLDVPQPTGALHSALTSFAPELLVTCTAGPDASLYGKALCVYHPRERWCEFAREAPESLLPAWTSYLSSAAPWLEDRGSEEYYKTAGSATTSTAAGTGGWGL</sequence>
<protein>
    <recommendedName>
        <fullName evidence="2">DUF7735 domain-containing protein</fullName>
    </recommendedName>
</protein>
<evidence type="ECO:0000256" key="1">
    <source>
        <dbReference type="SAM" id="SignalP"/>
    </source>
</evidence>